<name>A0ABR2QGK4_9ROSI</name>
<feature type="region of interest" description="Disordered" evidence="1">
    <location>
        <begin position="1"/>
        <end position="26"/>
    </location>
</feature>
<comment type="caution">
    <text evidence="2">The sequence shown here is derived from an EMBL/GenBank/DDBJ whole genome shotgun (WGS) entry which is preliminary data.</text>
</comment>
<reference evidence="2 3" key="1">
    <citation type="journal article" date="2024" name="G3 (Bethesda)">
        <title>Genome assembly of Hibiscus sabdariffa L. provides insights into metabolisms of medicinal natural products.</title>
        <authorList>
            <person name="Kim T."/>
        </authorList>
    </citation>
    <scope>NUCLEOTIDE SEQUENCE [LARGE SCALE GENOMIC DNA]</scope>
    <source>
        <strain evidence="2">TK-2024</strain>
        <tissue evidence="2">Old leaves</tissue>
    </source>
</reference>
<protein>
    <submittedName>
        <fullName evidence="2">Uncharacterized protein</fullName>
    </submittedName>
</protein>
<dbReference type="EMBL" id="JBBPBN010000039">
    <property type="protein sequence ID" value="KAK8999816.1"/>
    <property type="molecule type" value="Genomic_DNA"/>
</dbReference>
<organism evidence="2 3">
    <name type="scientific">Hibiscus sabdariffa</name>
    <name type="common">roselle</name>
    <dbReference type="NCBI Taxonomy" id="183260"/>
    <lineage>
        <taxon>Eukaryota</taxon>
        <taxon>Viridiplantae</taxon>
        <taxon>Streptophyta</taxon>
        <taxon>Embryophyta</taxon>
        <taxon>Tracheophyta</taxon>
        <taxon>Spermatophyta</taxon>
        <taxon>Magnoliopsida</taxon>
        <taxon>eudicotyledons</taxon>
        <taxon>Gunneridae</taxon>
        <taxon>Pentapetalae</taxon>
        <taxon>rosids</taxon>
        <taxon>malvids</taxon>
        <taxon>Malvales</taxon>
        <taxon>Malvaceae</taxon>
        <taxon>Malvoideae</taxon>
        <taxon>Hibiscus</taxon>
    </lineage>
</organism>
<proteinExistence type="predicted"/>
<sequence length="78" mass="8606">MAYPMEDAETRPYDQQNGHTNLKPSYINPYKASISNPLTLHHHGQARPPLLACFSESSKGGRNFLFLADGVVSFVASL</sequence>
<accession>A0ABR2QGK4</accession>
<evidence type="ECO:0000313" key="3">
    <source>
        <dbReference type="Proteomes" id="UP001396334"/>
    </source>
</evidence>
<evidence type="ECO:0000256" key="1">
    <source>
        <dbReference type="SAM" id="MobiDB-lite"/>
    </source>
</evidence>
<feature type="compositionally biased region" description="Polar residues" evidence="1">
    <location>
        <begin position="13"/>
        <end position="23"/>
    </location>
</feature>
<dbReference type="Proteomes" id="UP001396334">
    <property type="component" value="Unassembled WGS sequence"/>
</dbReference>
<evidence type="ECO:0000313" key="2">
    <source>
        <dbReference type="EMBL" id="KAK8999816.1"/>
    </source>
</evidence>
<gene>
    <name evidence="2" type="ORF">V6N11_065311</name>
</gene>
<keyword evidence="3" id="KW-1185">Reference proteome</keyword>